<comment type="caution">
    <text evidence="2">The sequence shown here is derived from an EMBL/GenBank/DDBJ whole genome shotgun (WGS) entry which is preliminary data.</text>
</comment>
<feature type="compositionally biased region" description="Basic residues" evidence="1">
    <location>
        <begin position="76"/>
        <end position="93"/>
    </location>
</feature>
<dbReference type="AlphaFoldDB" id="A0A822YMM8"/>
<accession>A0A822YMM8</accession>
<keyword evidence="3" id="KW-1185">Reference proteome</keyword>
<name>A0A822YMM8_NELNU</name>
<organism evidence="2 3">
    <name type="scientific">Nelumbo nucifera</name>
    <name type="common">Sacred lotus</name>
    <dbReference type="NCBI Taxonomy" id="4432"/>
    <lineage>
        <taxon>Eukaryota</taxon>
        <taxon>Viridiplantae</taxon>
        <taxon>Streptophyta</taxon>
        <taxon>Embryophyta</taxon>
        <taxon>Tracheophyta</taxon>
        <taxon>Spermatophyta</taxon>
        <taxon>Magnoliopsida</taxon>
        <taxon>Proteales</taxon>
        <taxon>Nelumbonaceae</taxon>
        <taxon>Nelumbo</taxon>
    </lineage>
</organism>
<evidence type="ECO:0000256" key="1">
    <source>
        <dbReference type="SAM" id="MobiDB-lite"/>
    </source>
</evidence>
<sequence length="164" mass="19526">MALVRERRQLSLRLPLPDSADRRPRFPLPLPPSLLPLRPHHHRQHSRYRPPLRPREAPGTRPRQRRHSLQSPPQAHLRHLRPQGRPGRLRHHRPPPDLPRNGNSPTYGFSLRRPMPRSLREANRRHRLPHGVYGRRHPRERPQIKGNLQRILAFKHRSSSTQWS</sequence>
<feature type="region of interest" description="Disordered" evidence="1">
    <location>
        <begin position="1"/>
        <end position="112"/>
    </location>
</feature>
<proteinExistence type="predicted"/>
<evidence type="ECO:0000313" key="3">
    <source>
        <dbReference type="Proteomes" id="UP000607653"/>
    </source>
</evidence>
<dbReference type="Proteomes" id="UP000607653">
    <property type="component" value="Unassembled WGS sequence"/>
</dbReference>
<gene>
    <name evidence="2" type="ORF">HUJ06_011126</name>
</gene>
<reference evidence="2 3" key="1">
    <citation type="journal article" date="2020" name="Mol. Biol. Evol.">
        <title>Distinct Expression and Methylation Patterns for Genes with Different Fates following a Single Whole-Genome Duplication in Flowering Plants.</title>
        <authorList>
            <person name="Shi T."/>
            <person name="Rahmani R.S."/>
            <person name="Gugger P.F."/>
            <person name="Wang M."/>
            <person name="Li H."/>
            <person name="Zhang Y."/>
            <person name="Li Z."/>
            <person name="Wang Q."/>
            <person name="Van de Peer Y."/>
            <person name="Marchal K."/>
            <person name="Chen J."/>
        </authorList>
    </citation>
    <scope>NUCLEOTIDE SEQUENCE [LARGE SCALE GENOMIC DNA]</scope>
    <source>
        <tissue evidence="2">Leaf</tissue>
    </source>
</reference>
<protein>
    <submittedName>
        <fullName evidence="2">Uncharacterized protein</fullName>
    </submittedName>
</protein>
<feature type="compositionally biased region" description="Basic residues" evidence="1">
    <location>
        <begin position="38"/>
        <end position="52"/>
    </location>
</feature>
<dbReference type="EMBL" id="DUZY01000003">
    <property type="protein sequence ID" value="DAD32275.1"/>
    <property type="molecule type" value="Genomic_DNA"/>
</dbReference>
<evidence type="ECO:0000313" key="2">
    <source>
        <dbReference type="EMBL" id="DAD32275.1"/>
    </source>
</evidence>